<evidence type="ECO:0000313" key="3">
    <source>
        <dbReference type="EMBL" id="MBC5844292.1"/>
    </source>
</evidence>
<protein>
    <submittedName>
        <fullName evidence="3">Uncharacterized protein</fullName>
    </submittedName>
</protein>
<dbReference type="AlphaFoldDB" id="A0A923MZI6"/>
<organism evidence="3 4">
    <name type="scientific">Flavobacterium muglaense</name>
    <dbReference type="NCBI Taxonomy" id="2764716"/>
    <lineage>
        <taxon>Bacteria</taxon>
        <taxon>Pseudomonadati</taxon>
        <taxon>Bacteroidota</taxon>
        <taxon>Flavobacteriia</taxon>
        <taxon>Flavobacteriales</taxon>
        <taxon>Flavobacteriaceae</taxon>
        <taxon>Flavobacterium</taxon>
    </lineage>
</organism>
<evidence type="ECO:0000256" key="1">
    <source>
        <dbReference type="SAM" id="MobiDB-lite"/>
    </source>
</evidence>
<feature type="region of interest" description="Disordered" evidence="1">
    <location>
        <begin position="59"/>
        <end position="83"/>
    </location>
</feature>
<comment type="caution">
    <text evidence="3">The sequence shown here is derived from an EMBL/GenBank/DDBJ whole genome shotgun (WGS) entry which is preliminary data.</text>
</comment>
<proteinExistence type="predicted"/>
<accession>A0A923MZI6</accession>
<dbReference type="RefSeq" id="WP_187017961.1">
    <property type="nucleotide sequence ID" value="NZ_JACRUK010000013.1"/>
</dbReference>
<keyword evidence="2" id="KW-0732">Signal</keyword>
<gene>
    <name evidence="3" type="ORF">H8R25_07570</name>
</gene>
<sequence>MKNILILLFVGLSFTGVKAQSSEKEVKINNFLEAAIKEFQLDNEKTFQVLEARQAYMAEDDDSNGKSSASNGIGVKKEQSAKKTKEFIDAFSKITGKSAKEVQAFMDKMIDQD</sequence>
<dbReference type="Proteomes" id="UP000641454">
    <property type="component" value="Unassembled WGS sequence"/>
</dbReference>
<name>A0A923MZI6_9FLAO</name>
<feature type="chain" id="PRO_5037641825" evidence="2">
    <location>
        <begin position="20"/>
        <end position="113"/>
    </location>
</feature>
<dbReference type="EMBL" id="JACRUL010000013">
    <property type="protein sequence ID" value="MBC5844292.1"/>
    <property type="molecule type" value="Genomic_DNA"/>
</dbReference>
<keyword evidence="4" id="KW-1185">Reference proteome</keyword>
<feature type="signal peptide" evidence="2">
    <location>
        <begin position="1"/>
        <end position="19"/>
    </location>
</feature>
<evidence type="ECO:0000313" key="4">
    <source>
        <dbReference type="Proteomes" id="UP000641454"/>
    </source>
</evidence>
<reference evidence="3 4" key="1">
    <citation type="submission" date="2020-08" db="EMBL/GenBank/DDBJ databases">
        <title>Description of novel Flavobacterium F-392 isolate.</title>
        <authorList>
            <person name="Saticioglu I.B."/>
            <person name="Duman M."/>
            <person name="Altun S."/>
        </authorList>
    </citation>
    <scope>NUCLEOTIDE SEQUENCE [LARGE SCALE GENOMIC DNA]</scope>
    <source>
        <strain evidence="3 4">F-392</strain>
    </source>
</reference>
<evidence type="ECO:0000256" key="2">
    <source>
        <dbReference type="SAM" id="SignalP"/>
    </source>
</evidence>